<dbReference type="PANTHER" id="PTHR14389">
    <property type="entry name" value="SI:CH1073-475A24.1"/>
    <property type="match status" value="1"/>
</dbReference>
<protein>
    <submittedName>
        <fullName evidence="2">Uncharacterized protein</fullName>
    </submittedName>
</protein>
<evidence type="ECO:0000256" key="1">
    <source>
        <dbReference type="SAM" id="MobiDB-lite"/>
    </source>
</evidence>
<dbReference type="InterPro" id="IPR012340">
    <property type="entry name" value="NA-bd_OB-fold"/>
</dbReference>
<sequence>MSEVADAESTKALQGVELLEDLGVGVLADASPITKEILLKTNLPVTFDDSDNELADTDHKRDNTGMESCIPLGHSDPSIAQMTIPNTPTVGQTDWKIKVKFKLSLTPTEKKKEFKNLNKSGRHCAYILEDESGQIKLYAFDDIATRLESYDIQMDDGQEYFIWGAEIKVADKDFYSYGHKYQLKFLKSAGIRPVEGELSMKENGATSSATASTSHITKTTGAEDTKKIKLAFDPVPLEEVENYKSEPHFDVLGIIKECSVPEHKQQETSQFYVKKIHLIDTTGEVDISVSAKKKIELKKLTELKDKVIGLVGCEWKEHGKDIICAKLKNLMEEKELPQSSLAKVRKLKEFDEQRPKPSRRKGTGKKNLDQLQCADIKAEASESGTQIKKETSAPEKSPKGATGATGPAKSVTTRLACTHLFSKGIHKQRDVMSSEVKTNVSRSVGLIHIDENPAGTGFRVGEKYIVTCLHVIKSVIKVFPNFIDCERITIEFERKKYNKKEDPLQIFNFVPTIAYLDIAVDFAVLELVCHHAGVPFPPALTFFGDVCDMEIHFVGHPGCRQMKEDSDVIPRWSPNHDHEIIPYIKELAEWSKSYFPMVNGEVVDYYSILLEPPRKILFHTSFDRGSSGSPGVIIRDGMPCVVVMLSGGTPSCYYQGLFPDHPVEDCKKVEYGYAMSNIYERMRDSGNRDILNLAEKIFEKWIC</sequence>
<dbReference type="SUPFAM" id="SSF50249">
    <property type="entry name" value="Nucleic acid-binding proteins"/>
    <property type="match status" value="1"/>
</dbReference>
<feature type="region of interest" description="Disordered" evidence="1">
    <location>
        <begin position="346"/>
        <end position="410"/>
    </location>
</feature>
<organism evidence="2 3">
    <name type="scientific">Magallana gigas</name>
    <name type="common">Pacific oyster</name>
    <name type="synonym">Crassostrea gigas</name>
    <dbReference type="NCBI Taxonomy" id="29159"/>
    <lineage>
        <taxon>Eukaryota</taxon>
        <taxon>Metazoa</taxon>
        <taxon>Spiralia</taxon>
        <taxon>Lophotrochozoa</taxon>
        <taxon>Mollusca</taxon>
        <taxon>Bivalvia</taxon>
        <taxon>Autobranchia</taxon>
        <taxon>Pteriomorphia</taxon>
        <taxon>Ostreida</taxon>
        <taxon>Ostreoidea</taxon>
        <taxon>Ostreidae</taxon>
        <taxon>Magallana</taxon>
    </lineage>
</organism>
<proteinExistence type="predicted"/>
<dbReference type="EnsemblMetazoa" id="G18863.2">
    <property type="protein sequence ID" value="G18863.2:cds"/>
    <property type="gene ID" value="G18863"/>
</dbReference>
<dbReference type="PANTHER" id="PTHR14389:SF3">
    <property type="entry name" value="PROTEIN FAM111A-LIKE"/>
    <property type="match status" value="1"/>
</dbReference>
<dbReference type="Gene3D" id="2.40.50.140">
    <property type="entry name" value="Nucleic acid-binding proteins"/>
    <property type="match status" value="2"/>
</dbReference>
<dbReference type="AlphaFoldDB" id="A0A8W8JG35"/>
<feature type="compositionally biased region" description="Basic and acidic residues" evidence="1">
    <location>
        <begin position="387"/>
        <end position="398"/>
    </location>
</feature>
<dbReference type="SUPFAM" id="SSF50494">
    <property type="entry name" value="Trypsin-like serine proteases"/>
    <property type="match status" value="1"/>
</dbReference>
<reference evidence="2" key="1">
    <citation type="submission" date="2022-08" db="UniProtKB">
        <authorList>
            <consortium name="EnsemblMetazoa"/>
        </authorList>
    </citation>
    <scope>IDENTIFICATION</scope>
    <source>
        <strain evidence="2">05x7-T-G4-1.051#20</strain>
    </source>
</reference>
<evidence type="ECO:0000313" key="2">
    <source>
        <dbReference type="EnsemblMetazoa" id="G18863.2:cds"/>
    </source>
</evidence>
<keyword evidence="3" id="KW-1185">Reference proteome</keyword>
<dbReference type="Proteomes" id="UP000005408">
    <property type="component" value="Unassembled WGS sequence"/>
</dbReference>
<name>A0A8W8JG35_MAGGI</name>
<evidence type="ECO:0000313" key="3">
    <source>
        <dbReference type="Proteomes" id="UP000005408"/>
    </source>
</evidence>
<dbReference type="InterPro" id="IPR009003">
    <property type="entry name" value="Peptidase_S1_PA"/>
</dbReference>
<accession>A0A8W8JG35</accession>